<protein>
    <submittedName>
        <fullName evidence="2">Uncharacterized protein</fullName>
    </submittedName>
</protein>
<dbReference type="RefSeq" id="XP_014158581.1">
    <property type="nucleotide sequence ID" value="XM_014303106.1"/>
</dbReference>
<evidence type="ECO:0000313" key="3">
    <source>
        <dbReference type="Proteomes" id="UP000054560"/>
    </source>
</evidence>
<dbReference type="GeneID" id="25903617"/>
<keyword evidence="3" id="KW-1185">Reference proteome</keyword>
<dbReference type="Proteomes" id="UP000054560">
    <property type="component" value="Unassembled WGS sequence"/>
</dbReference>
<proteinExistence type="predicted"/>
<keyword evidence="1" id="KW-0732">Signal</keyword>
<gene>
    <name evidence="2" type="ORF">SARC_03113</name>
</gene>
<dbReference type="EMBL" id="KQ241748">
    <property type="protein sequence ID" value="KNC84679.1"/>
    <property type="molecule type" value="Genomic_DNA"/>
</dbReference>
<accession>A0A0L0G6X8</accession>
<evidence type="ECO:0000256" key="1">
    <source>
        <dbReference type="SAM" id="SignalP"/>
    </source>
</evidence>
<name>A0A0L0G6X8_9EUKA</name>
<feature type="chain" id="PRO_5005539133" evidence="1">
    <location>
        <begin position="19"/>
        <end position="134"/>
    </location>
</feature>
<organism evidence="2 3">
    <name type="scientific">Sphaeroforma arctica JP610</name>
    <dbReference type="NCBI Taxonomy" id="667725"/>
    <lineage>
        <taxon>Eukaryota</taxon>
        <taxon>Ichthyosporea</taxon>
        <taxon>Ichthyophonida</taxon>
        <taxon>Sphaeroforma</taxon>
    </lineage>
</organism>
<feature type="signal peptide" evidence="1">
    <location>
        <begin position="1"/>
        <end position="18"/>
    </location>
</feature>
<dbReference type="AlphaFoldDB" id="A0A0L0G6X8"/>
<sequence length="134" mass="14615">MKFATIATIAAVAVAVSAHTSEQEITCGIKGFTGKSYDESKVCCEYSGNCGNLSKCTESYCKASSSSGSGKNEYKITCAEKRERNPDALKGPIHKNKECCQWSGECGDLKKCTQSYCEKEAHSSDVYNRSDFQF</sequence>
<reference evidence="2 3" key="1">
    <citation type="submission" date="2011-02" db="EMBL/GenBank/DDBJ databases">
        <title>The Genome Sequence of Sphaeroforma arctica JP610.</title>
        <authorList>
            <consortium name="The Broad Institute Genome Sequencing Platform"/>
            <person name="Russ C."/>
            <person name="Cuomo C."/>
            <person name="Young S.K."/>
            <person name="Zeng Q."/>
            <person name="Gargeya S."/>
            <person name="Alvarado L."/>
            <person name="Berlin A."/>
            <person name="Chapman S.B."/>
            <person name="Chen Z."/>
            <person name="Freedman E."/>
            <person name="Gellesch M."/>
            <person name="Goldberg J."/>
            <person name="Griggs A."/>
            <person name="Gujja S."/>
            <person name="Heilman E."/>
            <person name="Heiman D."/>
            <person name="Howarth C."/>
            <person name="Mehta T."/>
            <person name="Neiman D."/>
            <person name="Pearson M."/>
            <person name="Roberts A."/>
            <person name="Saif S."/>
            <person name="Shea T."/>
            <person name="Shenoy N."/>
            <person name="Sisk P."/>
            <person name="Stolte C."/>
            <person name="Sykes S."/>
            <person name="White J."/>
            <person name="Yandava C."/>
            <person name="Burger G."/>
            <person name="Gray M.W."/>
            <person name="Holland P.W.H."/>
            <person name="King N."/>
            <person name="Lang F.B.F."/>
            <person name="Roger A.J."/>
            <person name="Ruiz-Trillo I."/>
            <person name="Haas B."/>
            <person name="Nusbaum C."/>
            <person name="Birren B."/>
        </authorList>
    </citation>
    <scope>NUCLEOTIDE SEQUENCE [LARGE SCALE GENOMIC DNA]</scope>
    <source>
        <strain evidence="2 3">JP610</strain>
    </source>
</reference>
<evidence type="ECO:0000313" key="2">
    <source>
        <dbReference type="EMBL" id="KNC84679.1"/>
    </source>
</evidence>